<evidence type="ECO:0000313" key="10">
    <source>
        <dbReference type="RefSeq" id="XP_053530961.1"/>
    </source>
</evidence>
<feature type="domain" description="GPR180-like N-terminal" evidence="8">
    <location>
        <begin position="25"/>
        <end position="155"/>
    </location>
</feature>
<proteinExistence type="predicted"/>
<keyword evidence="5" id="KW-0325">Glycoprotein</keyword>
<keyword evidence="2 6" id="KW-0812">Transmembrane</keyword>
<evidence type="ECO:0000256" key="1">
    <source>
        <dbReference type="ARBA" id="ARBA00004141"/>
    </source>
</evidence>
<feature type="transmembrane region" description="Helical" evidence="6">
    <location>
        <begin position="287"/>
        <end position="304"/>
    </location>
</feature>
<dbReference type="Pfam" id="PF10192">
    <property type="entry name" value="GPR180-TMEM145_TM"/>
    <property type="match status" value="1"/>
</dbReference>
<evidence type="ECO:0000256" key="5">
    <source>
        <dbReference type="ARBA" id="ARBA00023180"/>
    </source>
</evidence>
<reference evidence="10" key="2">
    <citation type="submission" date="2025-08" db="UniProtKB">
        <authorList>
            <consortium name="RefSeq"/>
        </authorList>
    </citation>
    <scope>IDENTIFICATION</scope>
    <source>
        <tissue evidence="10">Blood</tissue>
    </source>
</reference>
<dbReference type="InterPro" id="IPR053880">
    <property type="entry name" value="GPR180-like_N"/>
</dbReference>
<feature type="domain" description="GPR180/TMEM145 transmembrane" evidence="7">
    <location>
        <begin position="184"/>
        <end position="314"/>
    </location>
</feature>
<dbReference type="InterPro" id="IPR019336">
    <property type="entry name" value="GPR180/TMEM145_TM"/>
</dbReference>
<comment type="subcellular location">
    <subcellularLocation>
        <location evidence="1">Membrane</location>
        <topology evidence="1">Multi-pass membrane protein</topology>
    </subcellularLocation>
</comment>
<dbReference type="CTD" id="284339"/>
<evidence type="ECO:0000259" key="8">
    <source>
        <dbReference type="Pfam" id="PF21892"/>
    </source>
</evidence>
<dbReference type="RefSeq" id="XP_053530961.1">
    <property type="nucleotide sequence ID" value="XM_053674986.1"/>
</dbReference>
<feature type="transmembrane region" description="Helical" evidence="6">
    <location>
        <begin position="248"/>
        <end position="267"/>
    </location>
</feature>
<feature type="transmembrane region" description="Helical" evidence="6">
    <location>
        <begin position="214"/>
        <end position="236"/>
    </location>
</feature>
<dbReference type="PANTHER" id="PTHR23252:SF24">
    <property type="entry name" value="TRANSMEMBRANE PROTEIN 145"/>
    <property type="match status" value="1"/>
</dbReference>
<evidence type="ECO:0000256" key="2">
    <source>
        <dbReference type="ARBA" id="ARBA00022692"/>
    </source>
</evidence>
<dbReference type="GO" id="GO:0007186">
    <property type="term" value="P:G protein-coupled receptor signaling pathway"/>
    <property type="evidence" value="ECO:0007669"/>
    <property type="project" value="InterPro"/>
</dbReference>
<dbReference type="GeneID" id="108256138"/>
<sequence>MDRVLGLAVVWSGILCCGSVWGKYVKGVVNTKEDWVFLTRFCFLTDFGRLDFKFRYPKSHCCQNILLYFDESSQWPAVYKRPDKDCYQKEAVLRPENNQVINLTTRYTWSGCVVEEENGEEILSCVGGRSFRSVRERWWYIVLSKCGGGGLQLEYEMTLTNGQSFWKQHFSADEFGILETDITFLVIFASVFSLSCYFAYNLKGRQLLHTTYKMFMTAAGVEVLSLLFFCIYWSLYARDGVGNGCLKILGKILFSVSFLVFLLMLILLGKGFTVTRARISHSGSIKLSVYMTIYTITYIILFIYEAEVITRPSAANKNFPYHVRTSQIGILMSSPKEMGEESFPHHAYGNSSFLGDSQPNFTELFSIQSVSVKNISEAMGWKGQEMALNTEQKIITTSSPVDFSTTFSPATAPTSSALTPPPRLSSHFTEYFSMQGRTVSQA</sequence>
<dbReference type="PANTHER" id="PTHR23252">
    <property type="entry name" value="INTIMAL THICKNESS RECEPTOR-RELATED"/>
    <property type="match status" value="1"/>
</dbReference>
<name>A0A9F7QXP5_ICTPU</name>
<dbReference type="GO" id="GO:0019236">
    <property type="term" value="P:response to pheromone"/>
    <property type="evidence" value="ECO:0007669"/>
    <property type="project" value="InterPro"/>
</dbReference>
<keyword evidence="3 6" id="KW-1133">Transmembrane helix</keyword>
<evidence type="ECO:0000313" key="9">
    <source>
        <dbReference type="Proteomes" id="UP000221080"/>
    </source>
</evidence>
<protein>
    <submittedName>
        <fullName evidence="10">Transmembrane protein 145 isoform X3</fullName>
    </submittedName>
</protein>
<dbReference type="Pfam" id="PF21892">
    <property type="entry name" value="TMEM145_N"/>
    <property type="match status" value="1"/>
</dbReference>
<dbReference type="GO" id="GO:0016020">
    <property type="term" value="C:membrane"/>
    <property type="evidence" value="ECO:0007669"/>
    <property type="project" value="UniProtKB-SubCell"/>
</dbReference>
<reference evidence="9" key="1">
    <citation type="journal article" date="2016" name="Nat. Commun.">
        <title>The channel catfish genome sequence provides insights into the evolution of scale formation in teleosts.</title>
        <authorList>
            <person name="Liu Z."/>
            <person name="Liu S."/>
            <person name="Yao J."/>
            <person name="Bao L."/>
            <person name="Zhang J."/>
            <person name="Li Y."/>
            <person name="Jiang C."/>
            <person name="Sun L."/>
            <person name="Wang R."/>
            <person name="Zhang Y."/>
            <person name="Zhou T."/>
            <person name="Zeng Q."/>
            <person name="Fu Q."/>
            <person name="Gao S."/>
            <person name="Li N."/>
            <person name="Koren S."/>
            <person name="Jiang Y."/>
            <person name="Zimin A."/>
            <person name="Xu P."/>
            <person name="Phillippy A.M."/>
            <person name="Geng X."/>
            <person name="Song L."/>
            <person name="Sun F."/>
            <person name="Li C."/>
            <person name="Wang X."/>
            <person name="Chen A."/>
            <person name="Jin Y."/>
            <person name="Yuan Z."/>
            <person name="Yang Y."/>
            <person name="Tan S."/>
            <person name="Peatman E."/>
            <person name="Lu J."/>
            <person name="Qin Z."/>
            <person name="Dunham R."/>
            <person name="Li Z."/>
            <person name="Sonstegard T."/>
            <person name="Feng J."/>
            <person name="Danzmann R.G."/>
            <person name="Schroeder S."/>
            <person name="Scheffler B."/>
            <person name="Duke M.V."/>
            <person name="Ballard L."/>
            <person name="Kucuktas H."/>
            <person name="Kaltenboeck L."/>
            <person name="Liu H."/>
            <person name="Armbruster J."/>
            <person name="Xie Y."/>
            <person name="Kirby M.L."/>
            <person name="Tian Y."/>
            <person name="Flanagan M.E."/>
            <person name="Mu W."/>
            <person name="Waldbieser G.C."/>
        </authorList>
    </citation>
    <scope>NUCLEOTIDE SEQUENCE [LARGE SCALE GENOMIC DNA]</scope>
    <source>
        <strain evidence="9">SDA103</strain>
    </source>
</reference>
<evidence type="ECO:0000256" key="6">
    <source>
        <dbReference type="SAM" id="Phobius"/>
    </source>
</evidence>
<dbReference type="InterPro" id="IPR047831">
    <property type="entry name" value="GPR180/TMEM145"/>
</dbReference>
<evidence type="ECO:0000259" key="7">
    <source>
        <dbReference type="Pfam" id="PF10192"/>
    </source>
</evidence>
<dbReference type="AlphaFoldDB" id="A0A9F7QXP5"/>
<gene>
    <name evidence="10" type="primary">tmem145</name>
</gene>
<evidence type="ECO:0000256" key="3">
    <source>
        <dbReference type="ARBA" id="ARBA00022989"/>
    </source>
</evidence>
<dbReference type="Proteomes" id="UP000221080">
    <property type="component" value="Chromosome 23"/>
</dbReference>
<accession>A0A9F7QXP5</accession>
<evidence type="ECO:0000256" key="4">
    <source>
        <dbReference type="ARBA" id="ARBA00023136"/>
    </source>
</evidence>
<keyword evidence="9" id="KW-1185">Reference proteome</keyword>
<organism evidence="9 10">
    <name type="scientific">Ictalurus punctatus</name>
    <name type="common">Channel catfish</name>
    <name type="synonym">Silurus punctatus</name>
    <dbReference type="NCBI Taxonomy" id="7998"/>
    <lineage>
        <taxon>Eukaryota</taxon>
        <taxon>Metazoa</taxon>
        <taxon>Chordata</taxon>
        <taxon>Craniata</taxon>
        <taxon>Vertebrata</taxon>
        <taxon>Euteleostomi</taxon>
        <taxon>Actinopterygii</taxon>
        <taxon>Neopterygii</taxon>
        <taxon>Teleostei</taxon>
        <taxon>Ostariophysi</taxon>
        <taxon>Siluriformes</taxon>
        <taxon>Ictaluridae</taxon>
        <taxon>Ictalurus</taxon>
    </lineage>
</organism>
<feature type="transmembrane region" description="Helical" evidence="6">
    <location>
        <begin position="182"/>
        <end position="202"/>
    </location>
</feature>
<keyword evidence="4 6" id="KW-0472">Membrane</keyword>